<protein>
    <recommendedName>
        <fullName evidence="2">Ig-like domain-containing protein</fullName>
    </recommendedName>
</protein>
<dbReference type="PANTHER" id="PTHR46484:SF1">
    <property type="entry name" value="SCHWANN CELL MYELIN PROTEIN-RELATED"/>
    <property type="match status" value="1"/>
</dbReference>
<evidence type="ECO:0000259" key="2">
    <source>
        <dbReference type="PROSITE" id="PS50835"/>
    </source>
</evidence>
<evidence type="ECO:0000256" key="1">
    <source>
        <dbReference type="SAM" id="Phobius"/>
    </source>
</evidence>
<dbReference type="PROSITE" id="PS50835">
    <property type="entry name" value="IG_LIKE"/>
    <property type="match status" value="3"/>
</dbReference>
<dbReference type="InterPro" id="IPR013783">
    <property type="entry name" value="Ig-like_fold"/>
</dbReference>
<dbReference type="Pfam" id="PF13895">
    <property type="entry name" value="Ig_2"/>
    <property type="match status" value="1"/>
</dbReference>
<feature type="domain" description="Ig-like" evidence="2">
    <location>
        <begin position="89"/>
        <end position="182"/>
    </location>
</feature>
<evidence type="ECO:0000313" key="4">
    <source>
        <dbReference type="Proteomes" id="UP000694546"/>
    </source>
</evidence>
<dbReference type="SUPFAM" id="SSF48726">
    <property type="entry name" value="Immunoglobulin"/>
    <property type="match status" value="4"/>
</dbReference>
<feature type="transmembrane region" description="Helical" evidence="1">
    <location>
        <begin position="399"/>
        <end position="419"/>
    </location>
</feature>
<keyword evidence="1" id="KW-0812">Transmembrane</keyword>
<dbReference type="SMART" id="SM00409">
    <property type="entry name" value="IG"/>
    <property type="match status" value="3"/>
</dbReference>
<dbReference type="AlphaFoldDB" id="A0A8C5FDS0"/>
<name>A0A8C5FDS0_GADMO</name>
<feature type="domain" description="Ig-like" evidence="2">
    <location>
        <begin position="1"/>
        <end position="73"/>
    </location>
</feature>
<dbReference type="InterPro" id="IPR036179">
    <property type="entry name" value="Ig-like_dom_sf"/>
</dbReference>
<dbReference type="CDD" id="cd00096">
    <property type="entry name" value="Ig"/>
    <property type="match status" value="1"/>
</dbReference>
<keyword evidence="4" id="KW-1185">Reference proteome</keyword>
<reference evidence="3" key="2">
    <citation type="submission" date="2025-09" db="UniProtKB">
        <authorList>
            <consortium name="Ensembl"/>
        </authorList>
    </citation>
    <scope>IDENTIFICATION</scope>
</reference>
<dbReference type="OMA" id="TINEPCI"/>
<dbReference type="Proteomes" id="UP000694546">
    <property type="component" value="Chromosome 11"/>
</dbReference>
<dbReference type="InterPro" id="IPR003599">
    <property type="entry name" value="Ig_sub"/>
</dbReference>
<dbReference type="InterPro" id="IPR003598">
    <property type="entry name" value="Ig_sub2"/>
</dbReference>
<feature type="domain" description="Ig-like" evidence="2">
    <location>
        <begin position="186"/>
        <end position="274"/>
    </location>
</feature>
<keyword evidence="1" id="KW-0472">Membrane</keyword>
<dbReference type="PANTHER" id="PTHR46484">
    <property type="entry name" value="SI:CH211-171H4.5-RELATED"/>
    <property type="match status" value="1"/>
</dbReference>
<proteinExistence type="predicted"/>
<organism evidence="3 4">
    <name type="scientific">Gadus morhua</name>
    <name type="common">Atlantic cod</name>
    <dbReference type="NCBI Taxonomy" id="8049"/>
    <lineage>
        <taxon>Eukaryota</taxon>
        <taxon>Metazoa</taxon>
        <taxon>Chordata</taxon>
        <taxon>Craniata</taxon>
        <taxon>Vertebrata</taxon>
        <taxon>Euteleostomi</taxon>
        <taxon>Actinopterygii</taxon>
        <taxon>Neopterygii</taxon>
        <taxon>Teleostei</taxon>
        <taxon>Neoteleostei</taxon>
        <taxon>Acanthomorphata</taxon>
        <taxon>Zeiogadaria</taxon>
        <taxon>Gadariae</taxon>
        <taxon>Gadiformes</taxon>
        <taxon>Gadoidei</taxon>
        <taxon>Gadidae</taxon>
        <taxon>Gadus</taxon>
    </lineage>
</organism>
<dbReference type="Gene3D" id="2.60.40.10">
    <property type="entry name" value="Immunoglobulins"/>
    <property type="match status" value="4"/>
</dbReference>
<keyword evidence="1" id="KW-1133">Transmembrane helix</keyword>
<dbReference type="Ensembl" id="ENSGMOT00000063566.1">
    <property type="protein sequence ID" value="ENSGMOP00000029288.1"/>
    <property type="gene ID" value="ENSGMOG00000022641.1"/>
</dbReference>
<evidence type="ECO:0000313" key="3">
    <source>
        <dbReference type="Ensembl" id="ENSGMOP00000029288.1"/>
    </source>
</evidence>
<dbReference type="InterPro" id="IPR007110">
    <property type="entry name" value="Ig-like_dom"/>
</dbReference>
<dbReference type="GeneTree" id="ENSGT01150000286924"/>
<accession>A0A8C5FDS0</accession>
<dbReference type="SMART" id="SM00408">
    <property type="entry name" value="IGc2"/>
    <property type="match status" value="1"/>
</dbReference>
<reference evidence="3" key="1">
    <citation type="submission" date="2025-08" db="UniProtKB">
        <authorList>
            <consortium name="Ensembl"/>
        </authorList>
    </citation>
    <scope>IDENTIFICATION</scope>
</reference>
<sequence length="427" mass="47025">MEAVEGRPVMLSCSAQILCPYRPTLSWTPSLGDTQETVEDELVTSVLTFNASALHHRQRITCSSLYKRNTGLSDATFKQYLTINVLYPPDNVSVEWPSSPVLEGSYVRLRCKGSANPTVDLYAWYRSRLNPGTDQGPSERHAEGPLGFSRSINVSVSADAQYFCEVGNLYGAKNTSLTQMVVHYPPREVELRAEPQGGVQEGRGFTLSCSGRAWPSSNYTWYLASAGAPGVRVPLPDHGANLTVERAERRHGGRYYCLAGNYLGAKESDPVHLDILFAAEILNSSHCVRLPSGVLCSCESQGNPVPTLTWTLDGEAVDHSAHRPIREYKSGNLGVMSVISLPQSDKDPPTVMCLSNNSGDNRLDLNLAFFKSEPGRSFHPSSISRSIYPSIIPSSFNPFNLPLIFIHLLICIHSTIYYLSLFRSVHP</sequence>